<dbReference type="PANTHER" id="PTHR40026:SF1">
    <property type="entry name" value="PROTEIN VEG"/>
    <property type="match status" value="1"/>
</dbReference>
<name>A0A078M5H0_9STAP</name>
<dbReference type="EMBL" id="CCSE01000001">
    <property type="protein sequence ID" value="CEA02648.1"/>
    <property type="molecule type" value="Genomic_DNA"/>
</dbReference>
<gene>
    <name evidence="1" type="ORF">BN1048_01791</name>
</gene>
<dbReference type="HOGENOM" id="CLU_153735_1_0_9"/>
<evidence type="ECO:0000313" key="1">
    <source>
        <dbReference type="EMBL" id="CEA02648.1"/>
    </source>
</evidence>
<sequence length="88" mass="10289">MPKTLIDIKKILDCQLGNPCVLRANGGRKKLIERKGILRETYPSIFVVELDQDEHNFERVSYTYTDVLTSNVEVTFYNDDFTEEFLIQ</sequence>
<dbReference type="OrthoDB" id="5469at2"/>
<dbReference type="Pfam" id="PF06257">
    <property type="entry name" value="VEG"/>
    <property type="match status" value="1"/>
</dbReference>
<dbReference type="STRING" id="1461582.BN1048_01791"/>
<dbReference type="Proteomes" id="UP000044136">
    <property type="component" value="Unassembled WGS sequence"/>
</dbReference>
<dbReference type="InterPro" id="IPR009366">
    <property type="entry name" value="Protein_Veg"/>
</dbReference>
<keyword evidence="2" id="KW-1185">Reference proteome</keyword>
<accession>A0A078M5H0</accession>
<reference evidence="1 2" key="1">
    <citation type="submission" date="2014-07" db="EMBL/GenBank/DDBJ databases">
        <authorList>
            <person name="Urmite Genomes Urmite Genomes"/>
        </authorList>
    </citation>
    <scope>NUCLEOTIDE SEQUENCE [LARGE SCALE GENOMIC DNA]</scope>
    <source>
        <strain evidence="1 2">13MG44_air</strain>
    </source>
</reference>
<dbReference type="RefSeq" id="WP_026860087.1">
    <property type="nucleotide sequence ID" value="NZ_CCSE01000001.1"/>
</dbReference>
<dbReference type="Gene3D" id="2.30.30.100">
    <property type="match status" value="1"/>
</dbReference>
<proteinExistence type="predicted"/>
<organism evidence="1 2">
    <name type="scientific">Jeotgalicoccus saudimassiliensis</name>
    <dbReference type="NCBI Taxonomy" id="1461582"/>
    <lineage>
        <taxon>Bacteria</taxon>
        <taxon>Bacillati</taxon>
        <taxon>Bacillota</taxon>
        <taxon>Bacilli</taxon>
        <taxon>Bacillales</taxon>
        <taxon>Staphylococcaceae</taxon>
        <taxon>Jeotgalicoccus</taxon>
    </lineage>
</organism>
<dbReference type="PANTHER" id="PTHR40026">
    <property type="entry name" value="PROTEIN VEG"/>
    <property type="match status" value="1"/>
</dbReference>
<dbReference type="eggNOG" id="COG4466">
    <property type="taxonomic scope" value="Bacteria"/>
</dbReference>
<evidence type="ECO:0000313" key="2">
    <source>
        <dbReference type="Proteomes" id="UP000044136"/>
    </source>
</evidence>
<dbReference type="GO" id="GO:0006355">
    <property type="term" value="P:regulation of DNA-templated transcription"/>
    <property type="evidence" value="ECO:0007669"/>
    <property type="project" value="InterPro"/>
</dbReference>
<dbReference type="PIRSF" id="PIRSF037257">
    <property type="entry name" value="DUF1021"/>
    <property type="match status" value="1"/>
</dbReference>
<dbReference type="AlphaFoldDB" id="A0A078M5H0"/>
<evidence type="ECO:0008006" key="3">
    <source>
        <dbReference type="Google" id="ProtNLM"/>
    </source>
</evidence>
<protein>
    <recommendedName>
        <fullName evidence="3">Protein Veg</fullName>
    </recommendedName>
</protein>